<sequence>MTKAATPWREVGYKLPPAFRVAIGPIFISPHRISLLPPRQSP</sequence>
<name>A0ACC3YCC5_COLTU</name>
<gene>
    <name evidence="1" type="ORF">CTRU02_215608</name>
</gene>
<evidence type="ECO:0000313" key="2">
    <source>
        <dbReference type="Proteomes" id="UP000805649"/>
    </source>
</evidence>
<dbReference type="Proteomes" id="UP000805649">
    <property type="component" value="Unassembled WGS sequence"/>
</dbReference>
<accession>A0ACC3YCC5</accession>
<protein>
    <submittedName>
        <fullName evidence="1">Uncharacterized protein</fullName>
    </submittedName>
</protein>
<keyword evidence="2" id="KW-1185">Reference proteome</keyword>
<dbReference type="EMBL" id="VUJX02000017">
    <property type="protein sequence ID" value="KAL0929442.1"/>
    <property type="molecule type" value="Genomic_DNA"/>
</dbReference>
<organism evidence="1 2">
    <name type="scientific">Colletotrichum truncatum</name>
    <name type="common">Anthracnose fungus</name>
    <name type="synonym">Colletotrichum capsici</name>
    <dbReference type="NCBI Taxonomy" id="5467"/>
    <lineage>
        <taxon>Eukaryota</taxon>
        <taxon>Fungi</taxon>
        <taxon>Dikarya</taxon>
        <taxon>Ascomycota</taxon>
        <taxon>Pezizomycotina</taxon>
        <taxon>Sordariomycetes</taxon>
        <taxon>Hypocreomycetidae</taxon>
        <taxon>Glomerellales</taxon>
        <taxon>Glomerellaceae</taxon>
        <taxon>Colletotrichum</taxon>
        <taxon>Colletotrichum truncatum species complex</taxon>
    </lineage>
</organism>
<evidence type="ECO:0000313" key="1">
    <source>
        <dbReference type="EMBL" id="KAL0929442.1"/>
    </source>
</evidence>
<comment type="caution">
    <text evidence="1">The sequence shown here is derived from an EMBL/GenBank/DDBJ whole genome shotgun (WGS) entry which is preliminary data.</text>
</comment>
<proteinExistence type="predicted"/>
<reference evidence="1 2" key="1">
    <citation type="journal article" date="2020" name="Phytopathology">
        <title>Genome Sequence Resources of Colletotrichum truncatum, C. plurivorum, C. musicola, and C. sojae: Four Species Pathogenic to Soybean (Glycine max).</title>
        <authorList>
            <person name="Rogerio F."/>
            <person name="Boufleur T.R."/>
            <person name="Ciampi-Guillardi M."/>
            <person name="Sukno S.A."/>
            <person name="Thon M.R."/>
            <person name="Massola Junior N.S."/>
            <person name="Baroncelli R."/>
        </authorList>
    </citation>
    <scope>NUCLEOTIDE SEQUENCE [LARGE SCALE GENOMIC DNA]</scope>
    <source>
        <strain evidence="1 2">CMES1059</strain>
    </source>
</reference>